<dbReference type="RefSeq" id="WP_174403905.1">
    <property type="nucleotide sequence ID" value="NZ_BLVO01000004.1"/>
</dbReference>
<evidence type="ECO:0000313" key="3">
    <source>
        <dbReference type="Proteomes" id="UP000503840"/>
    </source>
</evidence>
<keyword evidence="3" id="KW-1185">Reference proteome</keyword>
<name>A0A7J0BES3_9BACT</name>
<evidence type="ECO:0000256" key="1">
    <source>
        <dbReference type="SAM" id="Phobius"/>
    </source>
</evidence>
<reference evidence="2 3" key="1">
    <citation type="submission" date="2020-05" db="EMBL/GenBank/DDBJ databases">
        <title>Draft genome sequence of Desulfovibrio sp. strain HN2T.</title>
        <authorList>
            <person name="Ueno A."/>
            <person name="Tamazawa S."/>
            <person name="Tamamura S."/>
            <person name="Murakami T."/>
            <person name="Kiyama T."/>
            <person name="Inomata H."/>
            <person name="Amano Y."/>
            <person name="Miyakawa K."/>
            <person name="Tamaki H."/>
            <person name="Naganuma T."/>
            <person name="Kaneko K."/>
        </authorList>
    </citation>
    <scope>NUCLEOTIDE SEQUENCE [LARGE SCALE GENOMIC DNA]</scope>
    <source>
        <strain evidence="2 3">HN2</strain>
    </source>
</reference>
<comment type="caution">
    <text evidence="2">The sequence shown here is derived from an EMBL/GenBank/DDBJ whole genome shotgun (WGS) entry which is preliminary data.</text>
</comment>
<organism evidence="2 3">
    <name type="scientific">Desulfovibrio subterraneus</name>
    <dbReference type="NCBI Taxonomy" id="2718620"/>
    <lineage>
        <taxon>Bacteria</taxon>
        <taxon>Pseudomonadati</taxon>
        <taxon>Thermodesulfobacteriota</taxon>
        <taxon>Desulfovibrionia</taxon>
        <taxon>Desulfovibrionales</taxon>
        <taxon>Desulfovibrionaceae</taxon>
        <taxon>Desulfovibrio</taxon>
    </lineage>
</organism>
<dbReference type="Proteomes" id="UP000503840">
    <property type="component" value="Unassembled WGS sequence"/>
</dbReference>
<dbReference type="AlphaFoldDB" id="A0A7J0BES3"/>
<sequence length="92" mass="10305">MTQPSLTQPSLAIRIRKLVIGIVALLLFSNVFLPALTRSCDKLEYMANALEEQNIDPSRYYYTDIEAVGDANHEISNTLRFMPHGQGPLSQP</sequence>
<feature type="transmembrane region" description="Helical" evidence="1">
    <location>
        <begin position="18"/>
        <end position="36"/>
    </location>
</feature>
<keyword evidence="1" id="KW-0812">Transmembrane</keyword>
<keyword evidence="1" id="KW-1133">Transmembrane helix</keyword>
<gene>
    <name evidence="2" type="ORF">DSM101010T_05880</name>
</gene>
<keyword evidence="1" id="KW-0472">Membrane</keyword>
<protein>
    <submittedName>
        <fullName evidence="2">Uncharacterized protein</fullName>
    </submittedName>
</protein>
<proteinExistence type="predicted"/>
<accession>A0A7J0BES3</accession>
<dbReference type="EMBL" id="BLVO01000004">
    <property type="protein sequence ID" value="GFM32223.1"/>
    <property type="molecule type" value="Genomic_DNA"/>
</dbReference>
<evidence type="ECO:0000313" key="2">
    <source>
        <dbReference type="EMBL" id="GFM32223.1"/>
    </source>
</evidence>